<accession>A0A9X4KY31</accession>
<feature type="region of interest" description="Disordered" evidence="1">
    <location>
        <begin position="1"/>
        <end position="56"/>
    </location>
</feature>
<dbReference type="AlphaFoldDB" id="A0A9X4KY31"/>
<evidence type="ECO:0000313" key="3">
    <source>
        <dbReference type="Proteomes" id="UP001153404"/>
    </source>
</evidence>
<dbReference type="Gene3D" id="1.10.10.10">
    <property type="entry name" value="Winged helix-like DNA-binding domain superfamily/Winged helix DNA-binding domain"/>
    <property type="match status" value="1"/>
</dbReference>
<evidence type="ECO:0000256" key="1">
    <source>
        <dbReference type="SAM" id="MobiDB-lite"/>
    </source>
</evidence>
<protein>
    <submittedName>
        <fullName evidence="2">Uncharacterized protein</fullName>
    </submittedName>
</protein>
<dbReference type="RefSeq" id="WP_277535838.1">
    <property type="nucleotide sequence ID" value="NZ_JAPDIA010000008.1"/>
</dbReference>
<name>A0A9X4KY31_9BACL</name>
<dbReference type="EMBL" id="JAPDIA010000008">
    <property type="protein sequence ID" value="MDG0812491.1"/>
    <property type="molecule type" value="Genomic_DNA"/>
</dbReference>
<sequence>MVRKKGKPNPADGVVDISDEREWERSRTRRAASPKRPLKEETNSDEAPAASSGSASAVIVAVEADAKRPAMYKLAIAVEGQAEQALISVHEDTLVAWRLLKDRRLSPEEWEMLRKEQEKEEAYRSALYMLDFKARTQAELRRGAGPQRLCGRGDRRLP</sequence>
<comment type="caution">
    <text evidence="2">The sequence shown here is derived from an EMBL/GenBank/DDBJ whole genome shotgun (WGS) entry which is preliminary data.</text>
</comment>
<evidence type="ECO:0000313" key="2">
    <source>
        <dbReference type="EMBL" id="MDG0812491.1"/>
    </source>
</evidence>
<reference evidence="2" key="1">
    <citation type="submission" date="2022-10" db="EMBL/GenBank/DDBJ databases">
        <title>Comparative genomic analysis of Cohnella hashimotonis sp. nov., isolated from the International Space Station.</title>
        <authorList>
            <person name="Simpson A."/>
            <person name="Venkateswaran K."/>
        </authorList>
    </citation>
    <scope>NUCLEOTIDE SEQUENCE</scope>
    <source>
        <strain evidence="2">DSM 28161</strain>
    </source>
</reference>
<organism evidence="2 3">
    <name type="scientific">Cohnella rhizosphaerae</name>
    <dbReference type="NCBI Taxonomy" id="1457232"/>
    <lineage>
        <taxon>Bacteria</taxon>
        <taxon>Bacillati</taxon>
        <taxon>Bacillota</taxon>
        <taxon>Bacilli</taxon>
        <taxon>Bacillales</taxon>
        <taxon>Paenibacillaceae</taxon>
        <taxon>Cohnella</taxon>
    </lineage>
</organism>
<gene>
    <name evidence="2" type="ORF">OMP40_26515</name>
</gene>
<dbReference type="InterPro" id="IPR036388">
    <property type="entry name" value="WH-like_DNA-bd_sf"/>
</dbReference>
<keyword evidence="3" id="KW-1185">Reference proteome</keyword>
<dbReference type="Proteomes" id="UP001153404">
    <property type="component" value="Unassembled WGS sequence"/>
</dbReference>
<proteinExistence type="predicted"/>
<feature type="compositionally biased region" description="Low complexity" evidence="1">
    <location>
        <begin position="45"/>
        <end position="56"/>
    </location>
</feature>